<dbReference type="GeneTree" id="ENSGT00390000015476"/>
<dbReference type="InterPro" id="IPR026716">
    <property type="entry name" value="PBIR1/2/3"/>
</dbReference>
<feature type="compositionally biased region" description="Polar residues" evidence="2">
    <location>
        <begin position="86"/>
        <end position="98"/>
    </location>
</feature>
<dbReference type="GO" id="GO:0004865">
    <property type="term" value="F:protein serine/threonine phosphatase inhibitor activity"/>
    <property type="evidence" value="ECO:0007669"/>
    <property type="project" value="InterPro"/>
</dbReference>
<evidence type="ECO:0000256" key="1">
    <source>
        <dbReference type="ARBA" id="ARBA00006725"/>
    </source>
</evidence>
<dbReference type="OMA" id="TQQFPIR"/>
<evidence type="ECO:0008006" key="4">
    <source>
        <dbReference type="Google" id="ProtNLM"/>
    </source>
</evidence>
<dbReference type="GO" id="GO:0005634">
    <property type="term" value="C:nucleus"/>
    <property type="evidence" value="ECO:0007669"/>
    <property type="project" value="TreeGrafter"/>
</dbReference>
<proteinExistence type="inferred from homology"/>
<reference evidence="3" key="1">
    <citation type="submission" date="2019-03" db="UniProtKB">
        <authorList>
            <consortium name="Ensembl"/>
        </authorList>
    </citation>
    <scope>IDENTIFICATION</scope>
</reference>
<evidence type="ECO:0000313" key="3">
    <source>
        <dbReference type="Ensembl" id="ENSUMAP00000016480"/>
    </source>
</evidence>
<dbReference type="Ensembl" id="ENSUMAT00000019502.1">
    <property type="protein sequence ID" value="ENSUMAP00000016480.1"/>
    <property type="gene ID" value="ENSUMAG00000012121.1"/>
</dbReference>
<name>A0A452U6Y5_URSMA</name>
<feature type="compositionally biased region" description="Polar residues" evidence="2">
    <location>
        <begin position="123"/>
        <end position="138"/>
    </location>
</feature>
<protein>
    <recommendedName>
        <fullName evidence="4">Protein FAM122A-like</fullName>
    </recommendedName>
</protein>
<feature type="region of interest" description="Disordered" evidence="2">
    <location>
        <begin position="81"/>
        <end position="144"/>
    </location>
</feature>
<evidence type="ECO:0000256" key="2">
    <source>
        <dbReference type="SAM" id="MobiDB-lite"/>
    </source>
</evidence>
<dbReference type="PANTHER" id="PTHR22227">
    <property type="entry name" value="FAMILY WITH SEQUENCE SIMILARITY 122B ISOFORM X1"/>
    <property type="match status" value="1"/>
</dbReference>
<dbReference type="AlphaFoldDB" id="A0A452U6Y5"/>
<dbReference type="GO" id="GO:0005737">
    <property type="term" value="C:cytoplasm"/>
    <property type="evidence" value="ECO:0007669"/>
    <property type="project" value="TreeGrafter"/>
</dbReference>
<feature type="region of interest" description="Disordered" evidence="2">
    <location>
        <begin position="31"/>
        <end position="59"/>
    </location>
</feature>
<sequence length="144" mass="15958">MNLVTREAMHEWEVQTAIRISRSWEESLNLSDNDLEKPSSKRINLNPVSPAAPPTRGIGKQCFPPSLQTCVSCTTFPPSPIPSPTRQFTISQNPTNIIRPSICGPLKRKGEMTFEDQPKKIFQGTTSKLSSDTTQQSDTGEELA</sequence>
<organism evidence="3">
    <name type="scientific">Ursus maritimus</name>
    <name type="common">Polar bear</name>
    <name type="synonym">Thalarctos maritimus</name>
    <dbReference type="NCBI Taxonomy" id="29073"/>
    <lineage>
        <taxon>Eukaryota</taxon>
        <taxon>Metazoa</taxon>
        <taxon>Chordata</taxon>
        <taxon>Craniata</taxon>
        <taxon>Vertebrata</taxon>
        <taxon>Euteleostomi</taxon>
        <taxon>Mammalia</taxon>
        <taxon>Eutheria</taxon>
        <taxon>Laurasiatheria</taxon>
        <taxon>Carnivora</taxon>
        <taxon>Caniformia</taxon>
        <taxon>Ursidae</taxon>
        <taxon>Ursus</taxon>
    </lineage>
</organism>
<dbReference type="PANTHER" id="PTHR22227:SF3">
    <property type="entry name" value="PABIR FAMILY MEMBER 1"/>
    <property type="match status" value="1"/>
</dbReference>
<dbReference type="GO" id="GO:0044818">
    <property type="term" value="P:mitotic G2/M transition checkpoint"/>
    <property type="evidence" value="ECO:0007669"/>
    <property type="project" value="TreeGrafter"/>
</dbReference>
<comment type="similarity">
    <text evidence="1">Belongs to the FAM122 family.</text>
</comment>
<feature type="compositionally biased region" description="Basic and acidic residues" evidence="2">
    <location>
        <begin position="108"/>
        <end position="119"/>
    </location>
</feature>
<accession>A0A452U6Y5</accession>